<evidence type="ECO:0000313" key="2">
    <source>
        <dbReference type="EMBL" id="CAJ1581262.1"/>
    </source>
</evidence>
<feature type="region of interest" description="Disordered" evidence="1">
    <location>
        <begin position="1"/>
        <end position="21"/>
    </location>
</feature>
<reference evidence="2 3" key="1">
    <citation type="submission" date="2023-08" db="EMBL/GenBank/DDBJ databases">
        <authorList>
            <person name="Folkvardsen B D."/>
            <person name="Norman A."/>
        </authorList>
    </citation>
    <scope>NUCLEOTIDE SEQUENCE [LARGE SCALE GENOMIC DNA]</scope>
    <source>
        <strain evidence="2 3">Mu0050</strain>
    </source>
</reference>
<proteinExistence type="predicted"/>
<accession>A0ABM9MBQ4</accession>
<keyword evidence="3" id="KW-1185">Reference proteome</keyword>
<name>A0ABM9MBQ4_9MYCO</name>
<gene>
    <name evidence="2" type="ORF">MU0050_001469</name>
</gene>
<organism evidence="2 3">
    <name type="scientific">[Mycobacterium] wendilense</name>
    <dbReference type="NCBI Taxonomy" id="3064284"/>
    <lineage>
        <taxon>Bacteria</taxon>
        <taxon>Bacillati</taxon>
        <taxon>Actinomycetota</taxon>
        <taxon>Actinomycetes</taxon>
        <taxon>Mycobacteriales</taxon>
        <taxon>Mycobacteriaceae</taxon>
        <taxon>Mycolicibacter</taxon>
    </lineage>
</organism>
<sequence length="105" mass="10524">MSTGIDQIGYEDLGSSTRFGEGASVKTEVTAVNRRPSAPNRGTRAEVRAVVGGDIQGVTLFGRTGGKAISAADAARTGPLHHLGGSAAVSAVAILQPPEGPGRGK</sequence>
<dbReference type="EMBL" id="OY726395">
    <property type="protein sequence ID" value="CAJ1581262.1"/>
    <property type="molecule type" value="Genomic_DNA"/>
</dbReference>
<dbReference type="RefSeq" id="WP_316515627.1">
    <property type="nucleotide sequence ID" value="NZ_OY726395.1"/>
</dbReference>
<evidence type="ECO:0000313" key="3">
    <source>
        <dbReference type="Proteomes" id="UP001190466"/>
    </source>
</evidence>
<evidence type="ECO:0000256" key="1">
    <source>
        <dbReference type="SAM" id="MobiDB-lite"/>
    </source>
</evidence>
<dbReference type="Proteomes" id="UP001190466">
    <property type="component" value="Chromosome"/>
</dbReference>
<protein>
    <submittedName>
        <fullName evidence="2">Uncharacterized protein</fullName>
    </submittedName>
</protein>